<dbReference type="InterPro" id="IPR050331">
    <property type="entry name" value="Zinc_finger"/>
</dbReference>
<dbReference type="SUPFAM" id="SSF82199">
    <property type="entry name" value="SET domain"/>
    <property type="match status" value="1"/>
</dbReference>
<dbReference type="RefSeq" id="XP_017783206.1">
    <property type="nucleotide sequence ID" value="XM_017927717.1"/>
</dbReference>
<dbReference type="PROSITE" id="PS00028">
    <property type="entry name" value="ZINC_FINGER_C2H2_1"/>
    <property type="match status" value="4"/>
</dbReference>
<feature type="region of interest" description="Disordered" evidence="4">
    <location>
        <begin position="217"/>
        <end position="275"/>
    </location>
</feature>
<dbReference type="Gene3D" id="2.170.270.10">
    <property type="entry name" value="SET domain"/>
    <property type="match status" value="1"/>
</dbReference>
<keyword evidence="1" id="KW-0805">Transcription regulation</keyword>
<dbReference type="PROSITE" id="PS50280">
    <property type="entry name" value="SET"/>
    <property type="match status" value="1"/>
</dbReference>
<dbReference type="Proteomes" id="UP000695000">
    <property type="component" value="Unplaced"/>
</dbReference>
<feature type="compositionally biased region" description="Low complexity" evidence="4">
    <location>
        <begin position="390"/>
        <end position="400"/>
    </location>
</feature>
<dbReference type="PANTHER" id="PTHR16515">
    <property type="entry name" value="PR DOMAIN ZINC FINGER PROTEIN"/>
    <property type="match status" value="1"/>
</dbReference>
<dbReference type="RefSeq" id="XP_017783207.1">
    <property type="nucleotide sequence ID" value="XM_017927718.1"/>
</dbReference>
<dbReference type="SMART" id="SM00317">
    <property type="entry name" value="SET"/>
    <property type="match status" value="1"/>
</dbReference>
<feature type="region of interest" description="Disordered" evidence="4">
    <location>
        <begin position="312"/>
        <end position="335"/>
    </location>
</feature>
<dbReference type="CDD" id="cd19187">
    <property type="entry name" value="PR-SET_PRDM1"/>
    <property type="match status" value="1"/>
</dbReference>
<dbReference type="GeneID" id="108567326"/>
<keyword evidence="7" id="KW-1185">Reference proteome</keyword>
<feature type="domain" description="C2H2-type" evidence="5">
    <location>
        <begin position="633"/>
        <end position="660"/>
    </location>
</feature>
<evidence type="ECO:0000256" key="3">
    <source>
        <dbReference type="PROSITE-ProRule" id="PRU00042"/>
    </source>
</evidence>
<keyword evidence="3" id="KW-0479">Metal-binding</keyword>
<feature type="region of interest" description="Disordered" evidence="4">
    <location>
        <begin position="800"/>
        <end position="824"/>
    </location>
</feature>
<evidence type="ECO:0000313" key="9">
    <source>
        <dbReference type="RefSeq" id="XP_017783206.1"/>
    </source>
</evidence>
<evidence type="ECO:0000313" key="7">
    <source>
        <dbReference type="Proteomes" id="UP000695000"/>
    </source>
</evidence>
<keyword evidence="3" id="KW-0862">Zinc</keyword>
<evidence type="ECO:0000313" key="10">
    <source>
        <dbReference type="RefSeq" id="XP_017783207.1"/>
    </source>
</evidence>
<feature type="domain" description="C2H2-type" evidence="5">
    <location>
        <begin position="577"/>
        <end position="604"/>
    </location>
</feature>
<evidence type="ECO:0000256" key="4">
    <source>
        <dbReference type="SAM" id="MobiDB-lite"/>
    </source>
</evidence>
<dbReference type="InterPro" id="IPR013087">
    <property type="entry name" value="Znf_C2H2_type"/>
</dbReference>
<proteinExistence type="predicted"/>
<dbReference type="Pfam" id="PF21549">
    <property type="entry name" value="PRDM2_PR"/>
    <property type="match status" value="1"/>
</dbReference>
<feature type="compositionally biased region" description="Basic and acidic residues" evidence="4">
    <location>
        <begin position="314"/>
        <end position="324"/>
    </location>
</feature>
<dbReference type="InterPro" id="IPR044413">
    <property type="entry name" value="PRDM1_PR-SET"/>
</dbReference>
<gene>
    <name evidence="8 9 10" type="primary">LOC108567326</name>
</gene>
<dbReference type="Pfam" id="PF00096">
    <property type="entry name" value="zf-C2H2"/>
    <property type="match status" value="4"/>
</dbReference>
<dbReference type="InterPro" id="IPR046341">
    <property type="entry name" value="SET_dom_sf"/>
</dbReference>
<feature type="domain" description="C2H2-type" evidence="5">
    <location>
        <begin position="689"/>
        <end position="710"/>
    </location>
</feature>
<feature type="compositionally biased region" description="Polar residues" evidence="4">
    <location>
        <begin position="543"/>
        <end position="560"/>
    </location>
</feature>
<feature type="domain" description="SET" evidence="6">
    <location>
        <begin position="50"/>
        <end position="182"/>
    </location>
</feature>
<accession>A0ABM1N8Q7</accession>
<feature type="compositionally biased region" description="Low complexity" evidence="4">
    <location>
        <begin position="439"/>
        <end position="449"/>
    </location>
</feature>
<dbReference type="PROSITE" id="PS50157">
    <property type="entry name" value="ZINC_FINGER_C2H2_2"/>
    <property type="match status" value="5"/>
</dbReference>
<evidence type="ECO:0000256" key="1">
    <source>
        <dbReference type="ARBA" id="ARBA00023015"/>
    </source>
</evidence>
<feature type="domain" description="C2H2-type" evidence="5">
    <location>
        <begin position="661"/>
        <end position="688"/>
    </location>
</feature>
<evidence type="ECO:0000259" key="5">
    <source>
        <dbReference type="PROSITE" id="PS50157"/>
    </source>
</evidence>
<feature type="region of interest" description="Disordered" evidence="4">
    <location>
        <begin position="524"/>
        <end position="567"/>
    </location>
</feature>
<evidence type="ECO:0000313" key="8">
    <source>
        <dbReference type="RefSeq" id="XP_017783205.1"/>
    </source>
</evidence>
<name>A0ABM1N8Q7_NICVS</name>
<dbReference type="PANTHER" id="PTHR16515:SF59">
    <property type="entry name" value="PR DOMAIN ZINC FINGER PROTEIN 1"/>
    <property type="match status" value="1"/>
</dbReference>
<reference evidence="8 9" key="1">
    <citation type="submission" date="2025-05" db="UniProtKB">
        <authorList>
            <consortium name="RefSeq"/>
        </authorList>
    </citation>
    <scope>IDENTIFICATION</scope>
    <source>
        <tissue evidence="8 9">Whole Larva</tissue>
    </source>
</reference>
<evidence type="ECO:0000259" key="6">
    <source>
        <dbReference type="PROSITE" id="PS50280"/>
    </source>
</evidence>
<feature type="compositionally biased region" description="Basic and acidic residues" evidence="4">
    <location>
        <begin position="239"/>
        <end position="254"/>
    </location>
</feature>
<organism evidence="7 10">
    <name type="scientific">Nicrophorus vespilloides</name>
    <name type="common">Boreal carrion beetle</name>
    <dbReference type="NCBI Taxonomy" id="110193"/>
    <lineage>
        <taxon>Eukaryota</taxon>
        <taxon>Metazoa</taxon>
        <taxon>Ecdysozoa</taxon>
        <taxon>Arthropoda</taxon>
        <taxon>Hexapoda</taxon>
        <taxon>Insecta</taxon>
        <taxon>Pterygota</taxon>
        <taxon>Neoptera</taxon>
        <taxon>Endopterygota</taxon>
        <taxon>Coleoptera</taxon>
        <taxon>Polyphaga</taxon>
        <taxon>Staphyliniformia</taxon>
        <taxon>Silphidae</taxon>
        <taxon>Nicrophorinae</taxon>
        <taxon>Nicrophorus</taxon>
    </lineage>
</organism>
<keyword evidence="3" id="KW-0863">Zinc-finger</keyword>
<protein>
    <submittedName>
        <fullName evidence="8 9">PR domain zinc finger protein 1-like</fullName>
    </submittedName>
</protein>
<feature type="region of interest" description="Disordered" evidence="4">
    <location>
        <begin position="356"/>
        <end position="377"/>
    </location>
</feature>
<dbReference type="Gene3D" id="3.30.160.60">
    <property type="entry name" value="Classic Zinc Finger"/>
    <property type="match status" value="5"/>
</dbReference>
<feature type="region of interest" description="Disordered" evidence="4">
    <location>
        <begin position="390"/>
        <end position="462"/>
    </location>
</feature>
<dbReference type="InterPro" id="IPR016608">
    <property type="entry name" value="PRDM1"/>
</dbReference>
<dbReference type="SUPFAM" id="SSF57667">
    <property type="entry name" value="beta-beta-alpha zinc fingers"/>
    <property type="match status" value="3"/>
</dbReference>
<sequence length="824" mass="93203">MIEEGQVSSASEFDLSNMREEDFEQHTTYIVPDISVEVGTPNRAEATLPRNLVLKSSQALSDAQGVWSTGYIPRGTRFGPLVGEIYAKDAVPPSANRKYFWRVQLREGFFRNTCNESKIYKENELYFYIDGFDTSKANWMRYVNPAYSSESQNLIACQYKMNIYFYTIKPILPNQELLVWYCREFAERLNYPLTGEQMLQRIRQQVQQSSEVITVSTTDPQAKEGPPYEHQLTPTDGSVRSDEGYHSNGYHDDAFTPPEDSSDSDSENNYVLDFSTKPSSKETAVIKPVAHETQKNEYRKVKIKISKAYHYKSKAAESDHENEKAPSPAVPEMSTQIVTPPSSVIVYDSPPHEVPNKPFYESDVKPQPISRYTPPSSSILENILLRNRIDTNNNNNDQNQRQPNATPPPSSPTEMAYSYKKSHRYGAVPCSPDSSSNLQQTQTPTSKSTPPSPPNNFYLSHNYDYQPQTYYNLYQSPNNNTVHSTIPTPTTTYSPPITTSFATTQIISTSHIMTTNLNHQLLTPLTPLQHPSRPSPPGSRSPDQNSCSLSPTSPNGSSRGYRSLPYPLKKKDGKMHYECNVCCKTFGQLSNLKVHLRTHSGERPFKCNVCTKSFTQLAHLQKHHLVHTGERPHECVICKKRFSSTSNLKTHLRLHSGQKPYACDFCPAKFTQFVHLKLHKRLHTNERPYICQECGKNYISASGLRTHWKTTSCRPNNIEDELNGECSPNYYDYAASENSLGSVDMKKEIFDESREMYEVHGQPAQMGHTTVLHPGLSRPMTQQGGGMQVHHQRVSGPLVSSHATKVESRPSVIESSQPHIIECT</sequence>
<dbReference type="RefSeq" id="XP_017783205.1">
    <property type="nucleotide sequence ID" value="XM_017927716.1"/>
</dbReference>
<dbReference type="InterPro" id="IPR001214">
    <property type="entry name" value="SET_dom"/>
</dbReference>
<keyword evidence="2" id="KW-0804">Transcription</keyword>
<evidence type="ECO:0000256" key="2">
    <source>
        <dbReference type="ARBA" id="ARBA00023163"/>
    </source>
</evidence>
<dbReference type="InterPro" id="IPR036236">
    <property type="entry name" value="Znf_C2H2_sf"/>
</dbReference>
<dbReference type="PIRSF" id="PIRSF013212">
    <property type="entry name" value="PRDM1"/>
    <property type="match status" value="1"/>
</dbReference>
<feature type="domain" description="C2H2-type" evidence="5">
    <location>
        <begin position="605"/>
        <end position="632"/>
    </location>
</feature>
<dbReference type="SMART" id="SM00355">
    <property type="entry name" value="ZnF_C2H2"/>
    <property type="match status" value="5"/>
</dbReference>